<evidence type="ECO:0008006" key="4">
    <source>
        <dbReference type="Google" id="ProtNLM"/>
    </source>
</evidence>
<dbReference type="SUPFAM" id="SSF103032">
    <property type="entry name" value="Hypothetical protein YwqG"/>
    <property type="match status" value="1"/>
</dbReference>
<dbReference type="InterPro" id="IPR035948">
    <property type="entry name" value="YwqG-like_sf"/>
</dbReference>
<feature type="region of interest" description="Disordered" evidence="1">
    <location>
        <begin position="96"/>
        <end position="125"/>
    </location>
</feature>
<name>A0A261FH02_9BIFI</name>
<reference evidence="2 3" key="1">
    <citation type="journal article" date="2017" name="BMC Genomics">
        <title>Comparative genomic and phylogenomic analyses of the Bifidobacteriaceae family.</title>
        <authorList>
            <person name="Lugli G.A."/>
            <person name="Milani C."/>
            <person name="Turroni F."/>
            <person name="Duranti S."/>
            <person name="Mancabelli L."/>
            <person name="Mangifesta M."/>
            <person name="Ferrario C."/>
            <person name="Modesto M."/>
            <person name="Mattarelli P."/>
            <person name="Jiri K."/>
            <person name="van Sinderen D."/>
            <person name="Ventura M."/>
        </authorList>
    </citation>
    <scope>NUCLEOTIDE SEQUENCE [LARGE SCALE GENOMIC DNA]</scope>
    <source>
        <strain evidence="2 3">DSM 100201</strain>
    </source>
</reference>
<evidence type="ECO:0000256" key="1">
    <source>
        <dbReference type="SAM" id="MobiDB-lite"/>
    </source>
</evidence>
<evidence type="ECO:0000313" key="2">
    <source>
        <dbReference type="EMBL" id="OZG58427.1"/>
    </source>
</evidence>
<dbReference type="Pfam" id="PF09234">
    <property type="entry name" value="DUF1963"/>
    <property type="match status" value="1"/>
</dbReference>
<gene>
    <name evidence="2" type="ORF">BTIS_0796</name>
</gene>
<dbReference type="AlphaFoldDB" id="A0A261FH02"/>
<dbReference type="PANTHER" id="PTHR36436:SF6">
    <property type="entry name" value="SLL5081 PROTEIN"/>
    <property type="match status" value="1"/>
</dbReference>
<keyword evidence="3" id="KW-1185">Reference proteome</keyword>
<dbReference type="InterPro" id="IPR015315">
    <property type="entry name" value="DUF1963"/>
</dbReference>
<dbReference type="PANTHER" id="PTHR36436">
    <property type="entry name" value="SLL5081 PROTEIN"/>
    <property type="match status" value="1"/>
</dbReference>
<proteinExistence type="predicted"/>
<dbReference type="Gene3D" id="2.30.320.10">
    <property type="entry name" value="YwqG-like"/>
    <property type="match status" value="1"/>
</dbReference>
<sequence length="305" mass="34418">MIRTQTSKPAIELHVEAADGTAIEGQRLRDCGMDALAVPDLLDTKYGGPFLLPDDYELPVNPGNGVPMVLLAQWNFERLPRLEGFPQNGLLQCFVDATDDDPDQDFTQTTDDGNDSTDGNDDSENDKAWESWKIRYIPANLLSTDAPHAAQVITPHWQLRHGCVKPTQVPFDDENMQFKLHGELTTSPMGVTDYRYEDLLESCLDQLDDGDRELFDDEYADMENLLFQRISGDGHRLGGYPLFTQDDPRTYMDEDDAADLVMVAQINSIEFKMMFGDNGIGHIFIPSAALHDTDFSQAFYQWDCY</sequence>
<protein>
    <recommendedName>
        <fullName evidence="4">DUF1963 domain-containing protein</fullName>
    </recommendedName>
</protein>
<accession>A0A261FH02</accession>
<comment type="caution">
    <text evidence="2">The sequence shown here is derived from an EMBL/GenBank/DDBJ whole genome shotgun (WGS) entry which is preliminary data.</text>
</comment>
<dbReference type="Proteomes" id="UP000216444">
    <property type="component" value="Unassembled WGS sequence"/>
</dbReference>
<dbReference type="EMBL" id="MWWV01000004">
    <property type="protein sequence ID" value="OZG58427.1"/>
    <property type="molecule type" value="Genomic_DNA"/>
</dbReference>
<evidence type="ECO:0000313" key="3">
    <source>
        <dbReference type="Proteomes" id="UP000216444"/>
    </source>
</evidence>
<feature type="compositionally biased region" description="Acidic residues" evidence="1">
    <location>
        <begin position="112"/>
        <end position="124"/>
    </location>
</feature>
<organism evidence="2 3">
    <name type="scientific">Bifidobacterium tissieri</name>
    <dbReference type="NCBI Taxonomy" id="1630162"/>
    <lineage>
        <taxon>Bacteria</taxon>
        <taxon>Bacillati</taxon>
        <taxon>Actinomycetota</taxon>
        <taxon>Actinomycetes</taxon>
        <taxon>Bifidobacteriales</taxon>
        <taxon>Bifidobacteriaceae</taxon>
        <taxon>Bifidobacterium</taxon>
    </lineage>
</organism>